<feature type="region of interest" description="Disordered" evidence="3">
    <location>
        <begin position="213"/>
        <end position="256"/>
    </location>
</feature>
<feature type="compositionally biased region" description="Basic residues" evidence="3">
    <location>
        <begin position="232"/>
        <end position="243"/>
    </location>
</feature>
<dbReference type="GO" id="GO:0000480">
    <property type="term" value="P:endonucleolytic cleavage in 5'-ETS of tricistronic rRNA transcript (SSU-rRNA, 5.8S rRNA, LSU-rRNA)"/>
    <property type="evidence" value="ECO:0007669"/>
    <property type="project" value="TreeGrafter"/>
</dbReference>
<dbReference type="AlphaFoldDB" id="A0A9N8H493"/>
<dbReference type="GO" id="GO:0000472">
    <property type="term" value="P:endonucleolytic cleavage to generate mature 5'-end of SSU-rRNA from (SSU-rRNA, 5.8S rRNA, LSU-rRNA)"/>
    <property type="evidence" value="ECO:0007669"/>
    <property type="project" value="TreeGrafter"/>
</dbReference>
<protein>
    <submittedName>
        <fullName evidence="4">RNA-binding nucleolar protein required for pre-rRNA processing. Involved in production of 18S rRNA and assembly of small ribosomal subunit By similarity</fullName>
    </submittedName>
</protein>
<evidence type="ECO:0000313" key="5">
    <source>
        <dbReference type="Proteomes" id="UP001153069"/>
    </source>
</evidence>
<dbReference type="PANTHER" id="PTHR13102:SF0">
    <property type="entry name" value="NUCLEOLAR PROTEIN 9"/>
    <property type="match status" value="1"/>
</dbReference>
<dbReference type="EMBL" id="CAICTM010000055">
    <property type="protein sequence ID" value="CAB9499242.1"/>
    <property type="molecule type" value="Genomic_DNA"/>
</dbReference>
<feature type="repeat" description="Pumilio" evidence="2">
    <location>
        <begin position="107"/>
        <end position="147"/>
    </location>
</feature>
<dbReference type="GO" id="GO:0005730">
    <property type="term" value="C:nucleolus"/>
    <property type="evidence" value="ECO:0007669"/>
    <property type="project" value="TreeGrafter"/>
</dbReference>
<evidence type="ECO:0000256" key="2">
    <source>
        <dbReference type="PROSITE-ProRule" id="PRU00317"/>
    </source>
</evidence>
<feature type="repeat" description="Pumilio" evidence="2">
    <location>
        <begin position="647"/>
        <end position="682"/>
    </location>
</feature>
<keyword evidence="5" id="KW-1185">Reference proteome</keyword>
<dbReference type="GO" id="GO:0003723">
    <property type="term" value="F:RNA binding"/>
    <property type="evidence" value="ECO:0007669"/>
    <property type="project" value="InterPro"/>
</dbReference>
<feature type="compositionally biased region" description="Basic and acidic residues" evidence="3">
    <location>
        <begin position="533"/>
        <end position="543"/>
    </location>
</feature>
<dbReference type="InterPro" id="IPR016024">
    <property type="entry name" value="ARM-type_fold"/>
</dbReference>
<dbReference type="GO" id="GO:0000447">
    <property type="term" value="P:endonucleolytic cleavage in ITS1 to separate SSU-rRNA from 5.8S rRNA and LSU-rRNA from tricistronic rRNA transcript (SSU-rRNA, 5.8S rRNA, LSU-rRNA)"/>
    <property type="evidence" value="ECO:0007669"/>
    <property type="project" value="TreeGrafter"/>
</dbReference>
<dbReference type="PROSITE" id="PS50302">
    <property type="entry name" value="PUM"/>
    <property type="match status" value="2"/>
</dbReference>
<reference evidence="4" key="1">
    <citation type="submission" date="2020-06" db="EMBL/GenBank/DDBJ databases">
        <authorList>
            <consortium name="Plant Systems Biology data submission"/>
        </authorList>
    </citation>
    <scope>NUCLEOTIDE SEQUENCE</scope>
    <source>
        <strain evidence="4">D6</strain>
    </source>
</reference>
<feature type="region of interest" description="Disordered" evidence="3">
    <location>
        <begin position="328"/>
        <end position="348"/>
    </location>
</feature>
<dbReference type="InterPro" id="IPR001313">
    <property type="entry name" value="Pumilio_RNA-bd_rpt"/>
</dbReference>
<dbReference type="GO" id="GO:0030686">
    <property type="term" value="C:90S preribosome"/>
    <property type="evidence" value="ECO:0007669"/>
    <property type="project" value="TreeGrafter"/>
</dbReference>
<gene>
    <name evidence="4" type="ORF">SEMRO_56_G032990.1</name>
</gene>
<organism evidence="4 5">
    <name type="scientific">Seminavis robusta</name>
    <dbReference type="NCBI Taxonomy" id="568900"/>
    <lineage>
        <taxon>Eukaryota</taxon>
        <taxon>Sar</taxon>
        <taxon>Stramenopiles</taxon>
        <taxon>Ochrophyta</taxon>
        <taxon>Bacillariophyta</taxon>
        <taxon>Bacillariophyceae</taxon>
        <taxon>Bacillariophycidae</taxon>
        <taxon>Naviculales</taxon>
        <taxon>Naviculaceae</taxon>
        <taxon>Seminavis</taxon>
    </lineage>
</organism>
<name>A0A9N8H493_9STRA</name>
<evidence type="ECO:0000256" key="3">
    <source>
        <dbReference type="SAM" id="MobiDB-lite"/>
    </source>
</evidence>
<dbReference type="SUPFAM" id="SSF48371">
    <property type="entry name" value="ARM repeat"/>
    <property type="match status" value="2"/>
</dbReference>
<dbReference type="InterPro" id="IPR040000">
    <property type="entry name" value="NOP9"/>
</dbReference>
<evidence type="ECO:0000313" key="4">
    <source>
        <dbReference type="EMBL" id="CAB9499242.1"/>
    </source>
</evidence>
<dbReference type="OrthoDB" id="392571at2759"/>
<feature type="region of interest" description="Disordered" evidence="3">
    <location>
        <begin position="529"/>
        <end position="549"/>
    </location>
</feature>
<dbReference type="GO" id="GO:0030688">
    <property type="term" value="C:preribosome, small subunit precursor"/>
    <property type="evidence" value="ECO:0007669"/>
    <property type="project" value="TreeGrafter"/>
</dbReference>
<evidence type="ECO:0000256" key="1">
    <source>
        <dbReference type="ARBA" id="ARBA00022737"/>
    </source>
</evidence>
<dbReference type="Proteomes" id="UP001153069">
    <property type="component" value="Unassembled WGS sequence"/>
</dbReference>
<dbReference type="GO" id="GO:0000056">
    <property type="term" value="P:ribosomal small subunit export from nucleus"/>
    <property type="evidence" value="ECO:0007669"/>
    <property type="project" value="TreeGrafter"/>
</dbReference>
<accession>A0A9N8H493</accession>
<comment type="caution">
    <text evidence="4">The sequence shown here is derived from an EMBL/GenBank/DDBJ whole genome shotgun (WGS) entry which is preliminary data.</text>
</comment>
<dbReference type="Pfam" id="PF22493">
    <property type="entry name" value="PUF_NOP9"/>
    <property type="match status" value="1"/>
</dbReference>
<sequence>MDGQFKISYNENQRPRRPNEDTLSYIKSLPLEVDQAHREVNEYLEKKQSKSADNDDDDLPQLFSVALTAIDEIKTEIASLAGDEAGSQFLEMLTRIVAPYSPLAVRKLLAGCAGYYLHLSTHRYGSHVVQTLLQLATVNTVCNNDSNNNSHDDLARAVLDDAFEKEQEELPPLADLILGVAEELTPQASQLVMHICGSHVVRTLLCVLTGTDMVSSSSSPAATTGGDDVFRRGKKKNKKKKKKPDTATPAAARGMTQMVYRNPANLRMDVFGNEQFTAALDALTQQITSQANGQGVLQKMASHPSAGPFLIVLLRVLTYASCTDQAKWQTHDDDDNNPSTGGGTTTTSLTRTQRHLGMELEQPKFQLDSMAHQLAKTILCWPEDESPSSNQDNNASAAVADVIYGLAGEPRGSHVLETLFWCSPGPVYDKMLAYGNFFERATIQEYIDDPIGNFVIQTLLRTIQTKEQAEKIQKAILPIISSGSVIDQEKKRRGILWRAVEMAANHRVGQDATLKAIRLGFAALLPASSSKTTKPESSKEPGKKERKKASTINLSDCIVHLLDAKKDEASGRVTLDVMGARTAYYLLRFAPRLCEGTIEGIVSSYSPDMLMHFAKDGLASACIWDGLLEGPTESPTFSKGLKQLNDKLNGHWVSLSCDRCGQHVVKKIFRALPDQHRIKMVEELCRGIPQLSGSSMGRGVMDVCAVRDFSRGQDAWRSAVKKSAEIQGDWEKEVFGEMGATSVSSSKKKRKRPD</sequence>
<dbReference type="InterPro" id="IPR011989">
    <property type="entry name" value="ARM-like"/>
</dbReference>
<dbReference type="PANTHER" id="PTHR13102">
    <property type="entry name" value="NUCLEOLAR PROTEIN 9"/>
    <property type="match status" value="1"/>
</dbReference>
<keyword evidence="1" id="KW-0677">Repeat</keyword>
<dbReference type="Gene3D" id="1.25.10.10">
    <property type="entry name" value="Leucine-rich Repeat Variant"/>
    <property type="match status" value="3"/>
</dbReference>
<proteinExistence type="predicted"/>
<dbReference type="SMART" id="SM00025">
    <property type="entry name" value="Pumilio"/>
    <property type="match status" value="5"/>
</dbReference>
<feature type="region of interest" description="Disordered" evidence="3">
    <location>
        <begin position="1"/>
        <end position="21"/>
    </location>
</feature>